<organism evidence="6 7">
    <name type="scientific">Micromonospora zhanjiangensis</name>
    <dbReference type="NCBI Taxonomy" id="1522057"/>
    <lineage>
        <taxon>Bacteria</taxon>
        <taxon>Bacillati</taxon>
        <taxon>Actinomycetota</taxon>
        <taxon>Actinomycetes</taxon>
        <taxon>Micromonosporales</taxon>
        <taxon>Micromonosporaceae</taxon>
        <taxon>Micromonospora</taxon>
    </lineage>
</organism>
<dbReference type="PANTHER" id="PTHR23514:SF13">
    <property type="entry name" value="INNER MEMBRANE PROTEIN YBJJ"/>
    <property type="match status" value="1"/>
</dbReference>
<sequence>MSQIRTTTPADAGVRRFRAARNGVAVTFGLNGLAMGTWFARIPAARDALGISPGTLGLVLLAISAGAVLSMATAGTVVHRFGPARVAVGATLLVSLGLALTGLGVGAWASVPMVTVGLFALGYGSGSCDVAMNVEGAAVERKLDRTVMPRFHAAWSLGTVAGGGFGAASAHLGVPIAVQLGVTAAVVLAGTAAGARFFLPTGTGDGPAAGEAGRGSGVLAAWREPRVLMVGLFVLVMAFTEGTANDWVGVAFVDGHGFDEAAGAAVFGLFVAAMMAGRMVGTMALDRWSRVPVLTATVGLAMVGVLAAVFGTGPVALVGVALWGLGTSLGFPVGMSAAADDEDHAAARVSVVAMIGYTAFLGGPPLVGLLGDRFGTLRALIVVPLLLLAALVLIPATRKPRPAEKA</sequence>
<reference evidence="7" key="1">
    <citation type="journal article" date="2019" name="Int. J. Syst. Evol. Microbiol.">
        <title>The Global Catalogue of Microorganisms (GCM) 10K type strain sequencing project: providing services to taxonomists for standard genome sequencing and annotation.</title>
        <authorList>
            <consortium name="The Broad Institute Genomics Platform"/>
            <consortium name="The Broad Institute Genome Sequencing Center for Infectious Disease"/>
            <person name="Wu L."/>
            <person name="Ma J."/>
        </authorList>
    </citation>
    <scope>NUCLEOTIDE SEQUENCE [LARGE SCALE GENOMIC DNA]</scope>
    <source>
        <strain evidence="7">2902at01</strain>
    </source>
</reference>
<dbReference type="Pfam" id="PF07690">
    <property type="entry name" value="MFS_1"/>
    <property type="match status" value="1"/>
</dbReference>
<dbReference type="InterPro" id="IPR011701">
    <property type="entry name" value="MFS"/>
</dbReference>
<evidence type="ECO:0000256" key="1">
    <source>
        <dbReference type="ARBA" id="ARBA00004141"/>
    </source>
</evidence>
<comment type="subcellular location">
    <subcellularLocation>
        <location evidence="1">Membrane</location>
        <topology evidence="1">Multi-pass membrane protein</topology>
    </subcellularLocation>
</comment>
<feature type="transmembrane region" description="Helical" evidence="5">
    <location>
        <begin position="153"/>
        <end position="170"/>
    </location>
</feature>
<feature type="transmembrane region" description="Helical" evidence="5">
    <location>
        <begin position="351"/>
        <end position="371"/>
    </location>
</feature>
<dbReference type="SUPFAM" id="SSF103473">
    <property type="entry name" value="MFS general substrate transporter"/>
    <property type="match status" value="1"/>
</dbReference>
<keyword evidence="7" id="KW-1185">Reference proteome</keyword>
<keyword evidence="3 5" id="KW-1133">Transmembrane helix</keyword>
<dbReference type="RefSeq" id="WP_377552509.1">
    <property type="nucleotide sequence ID" value="NZ_JBHSBN010000037.1"/>
</dbReference>
<keyword evidence="2 5" id="KW-0812">Transmembrane</keyword>
<feature type="transmembrane region" description="Helical" evidence="5">
    <location>
        <begin position="227"/>
        <end position="244"/>
    </location>
</feature>
<name>A0ABV8KVX3_9ACTN</name>
<proteinExistence type="predicted"/>
<feature type="transmembrane region" description="Helical" evidence="5">
    <location>
        <begin position="293"/>
        <end position="310"/>
    </location>
</feature>
<keyword evidence="4 5" id="KW-0472">Membrane</keyword>
<dbReference type="EMBL" id="JBHSBN010000037">
    <property type="protein sequence ID" value="MFC4110259.1"/>
    <property type="molecule type" value="Genomic_DNA"/>
</dbReference>
<comment type="caution">
    <text evidence="6">The sequence shown here is derived from an EMBL/GenBank/DDBJ whole genome shotgun (WGS) entry which is preliminary data.</text>
</comment>
<dbReference type="InterPro" id="IPR036259">
    <property type="entry name" value="MFS_trans_sf"/>
</dbReference>
<feature type="transmembrane region" description="Helical" evidence="5">
    <location>
        <begin position="54"/>
        <end position="74"/>
    </location>
</feature>
<evidence type="ECO:0000313" key="7">
    <source>
        <dbReference type="Proteomes" id="UP001595868"/>
    </source>
</evidence>
<protein>
    <submittedName>
        <fullName evidence="6">MFS transporter</fullName>
    </submittedName>
</protein>
<accession>A0ABV8KVX3</accession>
<evidence type="ECO:0000256" key="5">
    <source>
        <dbReference type="SAM" id="Phobius"/>
    </source>
</evidence>
<dbReference type="Proteomes" id="UP001595868">
    <property type="component" value="Unassembled WGS sequence"/>
</dbReference>
<dbReference type="Gene3D" id="1.20.1250.20">
    <property type="entry name" value="MFS general substrate transporter like domains"/>
    <property type="match status" value="2"/>
</dbReference>
<dbReference type="InterPro" id="IPR051788">
    <property type="entry name" value="MFS_Transporter"/>
</dbReference>
<feature type="transmembrane region" description="Helical" evidence="5">
    <location>
        <begin position="176"/>
        <end position="199"/>
    </location>
</feature>
<feature type="transmembrane region" description="Helical" evidence="5">
    <location>
        <begin position="114"/>
        <end position="132"/>
    </location>
</feature>
<feature type="transmembrane region" description="Helical" evidence="5">
    <location>
        <begin position="316"/>
        <end position="339"/>
    </location>
</feature>
<feature type="transmembrane region" description="Helical" evidence="5">
    <location>
        <begin position="86"/>
        <end position="108"/>
    </location>
</feature>
<feature type="transmembrane region" description="Helical" evidence="5">
    <location>
        <begin position="264"/>
        <end position="281"/>
    </location>
</feature>
<dbReference type="PANTHER" id="PTHR23514">
    <property type="entry name" value="BYPASS OF STOP CODON PROTEIN 6"/>
    <property type="match status" value="1"/>
</dbReference>
<evidence type="ECO:0000256" key="4">
    <source>
        <dbReference type="ARBA" id="ARBA00023136"/>
    </source>
</evidence>
<evidence type="ECO:0000256" key="2">
    <source>
        <dbReference type="ARBA" id="ARBA00022692"/>
    </source>
</evidence>
<gene>
    <name evidence="6" type="ORF">ACFOX0_30610</name>
</gene>
<evidence type="ECO:0000256" key="3">
    <source>
        <dbReference type="ARBA" id="ARBA00022989"/>
    </source>
</evidence>
<feature type="transmembrane region" description="Helical" evidence="5">
    <location>
        <begin position="23"/>
        <end position="42"/>
    </location>
</feature>
<dbReference type="CDD" id="cd17393">
    <property type="entry name" value="MFS_MosC_like"/>
    <property type="match status" value="1"/>
</dbReference>
<feature type="transmembrane region" description="Helical" evidence="5">
    <location>
        <begin position="377"/>
        <end position="396"/>
    </location>
</feature>
<evidence type="ECO:0000313" key="6">
    <source>
        <dbReference type="EMBL" id="MFC4110259.1"/>
    </source>
</evidence>